<evidence type="ECO:0000313" key="2">
    <source>
        <dbReference type="Proteomes" id="UP001396334"/>
    </source>
</evidence>
<reference evidence="1 2" key="1">
    <citation type="journal article" date="2024" name="G3 (Bethesda)">
        <title>Genome assembly of Hibiscus sabdariffa L. provides insights into metabolisms of medicinal natural products.</title>
        <authorList>
            <person name="Kim T."/>
        </authorList>
    </citation>
    <scope>NUCLEOTIDE SEQUENCE [LARGE SCALE GENOMIC DNA]</scope>
    <source>
        <strain evidence="1">TK-2024</strain>
        <tissue evidence="1">Old leaves</tissue>
    </source>
</reference>
<name>A0ABR1ZQP6_9ROSI</name>
<protein>
    <submittedName>
        <fullName evidence="1">Uncharacterized protein</fullName>
    </submittedName>
</protein>
<dbReference type="Proteomes" id="UP001396334">
    <property type="component" value="Unassembled WGS sequence"/>
</dbReference>
<keyword evidence="2" id="KW-1185">Reference proteome</keyword>
<sequence>MDPTIVRFMDEILSLAHNTEHSSYDPQNIAIKHSIVYDFTVKMSTSIGDYRASQLLQAGTEANDGWTTIVHGVAEVDGGTGSAHGGGRRRWHNGWQR</sequence>
<comment type="caution">
    <text evidence="1">The sequence shown here is derived from an EMBL/GenBank/DDBJ whole genome shotgun (WGS) entry which is preliminary data.</text>
</comment>
<accession>A0ABR1ZQP6</accession>
<evidence type="ECO:0000313" key="1">
    <source>
        <dbReference type="EMBL" id="KAK8483021.1"/>
    </source>
</evidence>
<dbReference type="EMBL" id="JBBPBN010000709">
    <property type="protein sequence ID" value="KAK8483021.1"/>
    <property type="molecule type" value="Genomic_DNA"/>
</dbReference>
<organism evidence="1 2">
    <name type="scientific">Hibiscus sabdariffa</name>
    <name type="common">roselle</name>
    <dbReference type="NCBI Taxonomy" id="183260"/>
    <lineage>
        <taxon>Eukaryota</taxon>
        <taxon>Viridiplantae</taxon>
        <taxon>Streptophyta</taxon>
        <taxon>Embryophyta</taxon>
        <taxon>Tracheophyta</taxon>
        <taxon>Spermatophyta</taxon>
        <taxon>Magnoliopsida</taxon>
        <taxon>eudicotyledons</taxon>
        <taxon>Gunneridae</taxon>
        <taxon>Pentapetalae</taxon>
        <taxon>rosids</taxon>
        <taxon>malvids</taxon>
        <taxon>Malvales</taxon>
        <taxon>Malvaceae</taxon>
        <taxon>Malvoideae</taxon>
        <taxon>Hibiscus</taxon>
    </lineage>
</organism>
<proteinExistence type="predicted"/>
<gene>
    <name evidence="1" type="ORF">V6N11_038112</name>
</gene>